<protein>
    <submittedName>
        <fullName evidence="2">Uncharacterized protein</fullName>
    </submittedName>
</protein>
<feature type="compositionally biased region" description="Basic residues" evidence="1">
    <location>
        <begin position="1"/>
        <end position="18"/>
    </location>
</feature>
<sequence length="65" mass="7511">MQQNKKKQSRKKQSRKKQEKRETSPPSTRAPEPTIHVTFLAADMAWTFVSPRRVPTNDCTTPART</sequence>
<reference evidence="2 3" key="1">
    <citation type="submission" date="2017-12" db="EMBL/GenBank/DDBJ databases">
        <title>Comparative genomics yields insights into virulence evolution of Verticillium dahliae.</title>
        <authorList>
            <person name="Fan R."/>
            <person name="Armitage A.D."/>
            <person name="Cascant-Lopez E."/>
            <person name="Sobczyk M."/>
            <person name="Cockerton H.M."/>
            <person name="Harrison R.J."/>
        </authorList>
    </citation>
    <scope>NUCLEOTIDE SEQUENCE [LARGE SCALE GENOMIC DNA]</scope>
    <source>
        <strain evidence="2 3">12008</strain>
    </source>
</reference>
<gene>
    <name evidence="2" type="ORF">BJF96_g1566</name>
</gene>
<feature type="region of interest" description="Disordered" evidence="1">
    <location>
        <begin position="1"/>
        <end position="35"/>
    </location>
</feature>
<evidence type="ECO:0000313" key="2">
    <source>
        <dbReference type="EMBL" id="PNH35161.1"/>
    </source>
</evidence>
<name>A0AA44WQK3_VERDA</name>
<evidence type="ECO:0000256" key="1">
    <source>
        <dbReference type="SAM" id="MobiDB-lite"/>
    </source>
</evidence>
<dbReference type="AlphaFoldDB" id="A0AA44WQK3"/>
<accession>A0AA44WQK3</accession>
<dbReference type="Proteomes" id="UP000236305">
    <property type="component" value="Unassembled WGS sequence"/>
</dbReference>
<dbReference type="EMBL" id="MPSH01000004">
    <property type="protein sequence ID" value="PNH35161.1"/>
    <property type="molecule type" value="Genomic_DNA"/>
</dbReference>
<organism evidence="2 3">
    <name type="scientific">Verticillium dahliae</name>
    <name type="common">Verticillium wilt</name>
    <dbReference type="NCBI Taxonomy" id="27337"/>
    <lineage>
        <taxon>Eukaryota</taxon>
        <taxon>Fungi</taxon>
        <taxon>Dikarya</taxon>
        <taxon>Ascomycota</taxon>
        <taxon>Pezizomycotina</taxon>
        <taxon>Sordariomycetes</taxon>
        <taxon>Hypocreomycetidae</taxon>
        <taxon>Glomerellales</taxon>
        <taxon>Plectosphaerellaceae</taxon>
        <taxon>Verticillium</taxon>
    </lineage>
</organism>
<proteinExistence type="predicted"/>
<comment type="caution">
    <text evidence="2">The sequence shown here is derived from an EMBL/GenBank/DDBJ whole genome shotgun (WGS) entry which is preliminary data.</text>
</comment>
<evidence type="ECO:0000313" key="3">
    <source>
        <dbReference type="Proteomes" id="UP000236305"/>
    </source>
</evidence>